<evidence type="ECO:0000259" key="1">
    <source>
        <dbReference type="Pfam" id="PF04149"/>
    </source>
</evidence>
<name>A0A365H998_9ACTN</name>
<feature type="domain" description="DUF397" evidence="1">
    <location>
        <begin position="5"/>
        <end position="58"/>
    </location>
</feature>
<organism evidence="2 3">
    <name type="scientific">Actinomadura craniellae</name>
    <dbReference type="NCBI Taxonomy" id="2231787"/>
    <lineage>
        <taxon>Bacteria</taxon>
        <taxon>Bacillati</taxon>
        <taxon>Actinomycetota</taxon>
        <taxon>Actinomycetes</taxon>
        <taxon>Streptosporangiales</taxon>
        <taxon>Thermomonosporaceae</taxon>
        <taxon>Actinomadura</taxon>
    </lineage>
</organism>
<dbReference type="EMBL" id="QLYX01000003">
    <property type="protein sequence ID" value="RAY15588.1"/>
    <property type="molecule type" value="Genomic_DNA"/>
</dbReference>
<dbReference type="RefSeq" id="WP_111864050.1">
    <property type="nucleotide sequence ID" value="NZ_QLYX01000003.1"/>
</dbReference>
<dbReference type="AlphaFoldDB" id="A0A365H998"/>
<protein>
    <recommendedName>
        <fullName evidence="1">DUF397 domain-containing protein</fullName>
    </recommendedName>
</protein>
<reference evidence="2 3" key="1">
    <citation type="submission" date="2018-06" db="EMBL/GenBank/DDBJ databases">
        <title>Actinomadura craniellae sp. nov. isolated from marine sponge Craniella sp.</title>
        <authorList>
            <person name="Li L."/>
            <person name="Xu Q.H."/>
            <person name="Lin H.W."/>
            <person name="Lu Y.H."/>
        </authorList>
    </citation>
    <scope>NUCLEOTIDE SEQUENCE [LARGE SCALE GENOMIC DNA]</scope>
    <source>
        <strain evidence="2 3">LHW63021</strain>
    </source>
</reference>
<dbReference type="Proteomes" id="UP000251891">
    <property type="component" value="Unassembled WGS sequence"/>
</dbReference>
<dbReference type="Pfam" id="PF04149">
    <property type="entry name" value="DUF397"/>
    <property type="match status" value="1"/>
</dbReference>
<proteinExistence type="predicted"/>
<sequence length="99" mass="10742">MRVPQWRKASRSGGTDNSECVEVADLGGVIGIRDSKDPDGPQLALPADSFAALLARMKCDQKRAVFIEDMEDGLIGRRALESIVAGEPVLDWCEVKAEL</sequence>
<gene>
    <name evidence="2" type="ORF">DPM19_07280</name>
</gene>
<dbReference type="OrthoDB" id="4562195at2"/>
<dbReference type="InterPro" id="IPR007278">
    <property type="entry name" value="DUF397"/>
</dbReference>
<comment type="caution">
    <text evidence="2">The sequence shown here is derived from an EMBL/GenBank/DDBJ whole genome shotgun (WGS) entry which is preliminary data.</text>
</comment>
<evidence type="ECO:0000313" key="2">
    <source>
        <dbReference type="EMBL" id="RAY15588.1"/>
    </source>
</evidence>
<evidence type="ECO:0000313" key="3">
    <source>
        <dbReference type="Proteomes" id="UP000251891"/>
    </source>
</evidence>
<accession>A0A365H998</accession>
<keyword evidence="3" id="KW-1185">Reference proteome</keyword>